<proteinExistence type="predicted"/>
<gene>
    <name evidence="1" type="ORF">C4B68_16970</name>
</gene>
<keyword evidence="2" id="KW-1185">Reference proteome</keyword>
<reference evidence="1 2" key="1">
    <citation type="submission" date="2018-02" db="EMBL/GenBank/DDBJ databases">
        <title>Complete genome sequence of Streptomyces dengpaensis, the producer of angucyclines.</title>
        <authorList>
            <person name="Yumei L."/>
        </authorList>
    </citation>
    <scope>NUCLEOTIDE SEQUENCE [LARGE SCALE GENOMIC DNA]</scope>
    <source>
        <strain evidence="1 2">XZHG99</strain>
    </source>
</reference>
<evidence type="ECO:0000313" key="1">
    <source>
        <dbReference type="EMBL" id="AVH57195.1"/>
    </source>
</evidence>
<name>A0ABM6SS77_9ACTN</name>
<dbReference type="Proteomes" id="UP000238413">
    <property type="component" value="Chromosome"/>
</dbReference>
<dbReference type="EMBL" id="CP026652">
    <property type="protein sequence ID" value="AVH57195.1"/>
    <property type="molecule type" value="Genomic_DNA"/>
</dbReference>
<organism evidence="1 2">
    <name type="scientific">Streptomyces dengpaensis</name>
    <dbReference type="NCBI Taxonomy" id="2049881"/>
    <lineage>
        <taxon>Bacteria</taxon>
        <taxon>Bacillati</taxon>
        <taxon>Actinomycetota</taxon>
        <taxon>Actinomycetes</taxon>
        <taxon>Kitasatosporales</taxon>
        <taxon>Streptomycetaceae</taxon>
        <taxon>Streptomyces</taxon>
    </lineage>
</organism>
<sequence>MCARCQRTTEDPVLVHEVHAATGPGFNVYACPECADHYPPLTDPLELLELTPRRSRMTIRVYKVTAEGAVTEDRGEVRTWTGSRIDPTPQTAAFPPCMCAGCRSTR</sequence>
<evidence type="ECO:0000313" key="2">
    <source>
        <dbReference type="Proteomes" id="UP000238413"/>
    </source>
</evidence>
<accession>A0ABM6SS77</accession>
<protein>
    <submittedName>
        <fullName evidence="1">Uncharacterized protein</fullName>
    </submittedName>
</protein>